<dbReference type="Proteomes" id="UP000033858">
    <property type="component" value="Unassembled WGS sequence"/>
</dbReference>
<organism evidence="1 2">
    <name type="scientific">Candidatus Woesebacteria bacterium GW2011_GWB1_41_10</name>
    <dbReference type="NCBI Taxonomy" id="1618577"/>
    <lineage>
        <taxon>Bacteria</taxon>
        <taxon>Candidatus Woeseibacteriota</taxon>
    </lineage>
</organism>
<proteinExistence type="predicted"/>
<evidence type="ECO:0000313" key="1">
    <source>
        <dbReference type="EMBL" id="KKR85939.1"/>
    </source>
</evidence>
<reference evidence="1 2" key="1">
    <citation type="journal article" date="2015" name="Nature">
        <title>rRNA introns, odd ribosomes, and small enigmatic genomes across a large radiation of phyla.</title>
        <authorList>
            <person name="Brown C.T."/>
            <person name="Hug L.A."/>
            <person name="Thomas B.C."/>
            <person name="Sharon I."/>
            <person name="Castelle C.J."/>
            <person name="Singh A."/>
            <person name="Wilkins M.J."/>
            <person name="Williams K.H."/>
            <person name="Banfield J.F."/>
        </authorList>
    </citation>
    <scope>NUCLEOTIDE SEQUENCE [LARGE SCALE GENOMIC DNA]</scope>
</reference>
<dbReference type="AlphaFoldDB" id="A0A0G0UAC7"/>
<evidence type="ECO:0000313" key="2">
    <source>
        <dbReference type="Proteomes" id="UP000033858"/>
    </source>
</evidence>
<comment type="caution">
    <text evidence="1">The sequence shown here is derived from an EMBL/GenBank/DDBJ whole genome shotgun (WGS) entry which is preliminary data.</text>
</comment>
<gene>
    <name evidence="1" type="ORF">UU32_C0026G0003</name>
</gene>
<sequence>METLGSQDQLKQTCEEILRKVNRGEGSIFDLFRRVVVPKINYGSEKVVEKYSPDEVFTIAMNTLSHNYGHSEFDFALIVLYHALDLNPDNVVEKLKPFLGGPQNTDIKADSFVTSLQ</sequence>
<protein>
    <submittedName>
        <fullName evidence="1">Uncharacterized protein</fullName>
    </submittedName>
</protein>
<dbReference type="EMBL" id="LCAE01000026">
    <property type="protein sequence ID" value="KKR85939.1"/>
    <property type="molecule type" value="Genomic_DNA"/>
</dbReference>
<accession>A0A0G0UAC7</accession>
<name>A0A0G0UAC7_9BACT</name>